<dbReference type="AlphaFoldDB" id="A0A8K0H0Z2"/>
<organism evidence="2 3">
    <name type="scientific">Rhamnella rubrinervis</name>
    <dbReference type="NCBI Taxonomy" id="2594499"/>
    <lineage>
        <taxon>Eukaryota</taxon>
        <taxon>Viridiplantae</taxon>
        <taxon>Streptophyta</taxon>
        <taxon>Embryophyta</taxon>
        <taxon>Tracheophyta</taxon>
        <taxon>Spermatophyta</taxon>
        <taxon>Magnoliopsida</taxon>
        <taxon>eudicotyledons</taxon>
        <taxon>Gunneridae</taxon>
        <taxon>Pentapetalae</taxon>
        <taxon>rosids</taxon>
        <taxon>fabids</taxon>
        <taxon>Rosales</taxon>
        <taxon>Rhamnaceae</taxon>
        <taxon>rhamnoid group</taxon>
        <taxon>Rhamneae</taxon>
        <taxon>Rhamnella</taxon>
    </lineage>
</organism>
<dbReference type="InterPro" id="IPR004265">
    <property type="entry name" value="Dirigent"/>
</dbReference>
<dbReference type="GO" id="GO:0048046">
    <property type="term" value="C:apoplast"/>
    <property type="evidence" value="ECO:0007669"/>
    <property type="project" value="UniProtKB-SubCell"/>
</dbReference>
<keyword evidence="1" id="KW-0052">Apoplast</keyword>
<evidence type="ECO:0000313" key="2">
    <source>
        <dbReference type="EMBL" id="KAF3443650.1"/>
    </source>
</evidence>
<comment type="function">
    <text evidence="1">Dirigent proteins impart stereoselectivity on the phenoxy radical-coupling reaction, yielding optically active lignans from two molecules of coniferyl alcohol in the biosynthesis of lignans, flavonolignans, and alkaloids and thus plays a central role in plant secondary metabolism.</text>
</comment>
<keyword evidence="1" id="KW-0964">Secreted</keyword>
<evidence type="ECO:0000256" key="1">
    <source>
        <dbReference type="RuleBase" id="RU363099"/>
    </source>
</evidence>
<reference evidence="2" key="1">
    <citation type="submission" date="2020-03" db="EMBL/GenBank/DDBJ databases">
        <title>A high-quality chromosome-level genome assembly of a woody plant with both climbing and erect habits, Rhamnella rubrinervis.</title>
        <authorList>
            <person name="Lu Z."/>
            <person name="Yang Y."/>
            <person name="Zhu X."/>
            <person name="Sun Y."/>
        </authorList>
    </citation>
    <scope>NUCLEOTIDE SEQUENCE</scope>
    <source>
        <strain evidence="2">BYM</strain>
        <tissue evidence="2">Leaf</tissue>
    </source>
</reference>
<keyword evidence="3" id="KW-1185">Reference proteome</keyword>
<dbReference type="Pfam" id="PF03018">
    <property type="entry name" value="Dirigent"/>
    <property type="match status" value="1"/>
</dbReference>
<name>A0A8K0H0Z2_9ROSA</name>
<sequence>MLGISDKNWSFTSFGTIYVIDDPVTQTLERNSNNVGRAQGMLVALVRDERREIGVIVVPVEDGGDTKTKGVGWVGAGAYHGTANYGTNGSSLELQGSSRQFERYKEISVVSGTGTFR</sequence>
<comment type="subcellular location">
    <subcellularLocation>
        <location evidence="1">Secreted</location>
        <location evidence="1">Extracellular space</location>
        <location evidence="1">Apoplast</location>
    </subcellularLocation>
</comment>
<dbReference type="OrthoDB" id="1925209at2759"/>
<evidence type="ECO:0000313" key="3">
    <source>
        <dbReference type="Proteomes" id="UP000796880"/>
    </source>
</evidence>
<accession>A0A8K0H0Z2</accession>
<gene>
    <name evidence="2" type="ORF">FNV43_RR13340</name>
</gene>
<dbReference type="PANTHER" id="PTHR21495">
    <property type="entry name" value="NUCLEOPORIN-RELATED"/>
    <property type="match status" value="1"/>
</dbReference>
<dbReference type="EMBL" id="VOIH02000006">
    <property type="protein sequence ID" value="KAF3443650.1"/>
    <property type="molecule type" value="Genomic_DNA"/>
</dbReference>
<comment type="subunit">
    <text evidence="1">Homodimer.</text>
</comment>
<comment type="similarity">
    <text evidence="1">Belongs to the plant dirigent protein family.</text>
</comment>
<dbReference type="Proteomes" id="UP000796880">
    <property type="component" value="Unassembled WGS sequence"/>
</dbReference>
<proteinExistence type="inferred from homology"/>
<protein>
    <recommendedName>
        <fullName evidence="1">Dirigent protein</fullName>
    </recommendedName>
</protein>
<comment type="caution">
    <text evidence="2">The sequence shown here is derived from an EMBL/GenBank/DDBJ whole genome shotgun (WGS) entry which is preliminary data.</text>
</comment>